<dbReference type="SUPFAM" id="SSF55811">
    <property type="entry name" value="Nudix"/>
    <property type="match status" value="1"/>
</dbReference>
<accession>A0ABS2R001</accession>
<organism evidence="2 3">
    <name type="scientific">Priestia iocasae</name>
    <dbReference type="NCBI Taxonomy" id="2291674"/>
    <lineage>
        <taxon>Bacteria</taxon>
        <taxon>Bacillati</taxon>
        <taxon>Bacillota</taxon>
        <taxon>Bacilli</taxon>
        <taxon>Bacillales</taxon>
        <taxon>Bacillaceae</taxon>
        <taxon>Priestia</taxon>
    </lineage>
</organism>
<keyword evidence="2" id="KW-0413">Isomerase</keyword>
<dbReference type="EMBL" id="JAFBFC010000013">
    <property type="protein sequence ID" value="MBM7705051.1"/>
    <property type="molecule type" value="Genomic_DNA"/>
</dbReference>
<dbReference type="InterPro" id="IPR056238">
    <property type="entry name" value="YunG-like"/>
</dbReference>
<dbReference type="Pfam" id="PF00293">
    <property type="entry name" value="NUDIX"/>
    <property type="match status" value="1"/>
</dbReference>
<comment type="caution">
    <text evidence="2">The sequence shown here is derived from an EMBL/GenBank/DDBJ whole genome shotgun (WGS) entry which is preliminary data.</text>
</comment>
<protein>
    <submittedName>
        <fullName evidence="2">Isopentenyldiphosphate isomerase</fullName>
    </submittedName>
</protein>
<dbReference type="Proteomes" id="UP000809829">
    <property type="component" value="Unassembled WGS sequence"/>
</dbReference>
<dbReference type="CDD" id="cd04692">
    <property type="entry name" value="NUDIX_Hydrolase"/>
    <property type="match status" value="1"/>
</dbReference>
<dbReference type="Pfam" id="PF24585">
    <property type="entry name" value="YunG"/>
    <property type="match status" value="1"/>
</dbReference>
<proteinExistence type="predicted"/>
<feature type="domain" description="Nudix hydrolase" evidence="1">
    <location>
        <begin position="30"/>
        <end position="170"/>
    </location>
</feature>
<reference evidence="2 3" key="1">
    <citation type="submission" date="2021-01" db="EMBL/GenBank/DDBJ databases">
        <title>Genomic Encyclopedia of Type Strains, Phase IV (KMG-IV): sequencing the most valuable type-strain genomes for metagenomic binning, comparative biology and taxonomic classification.</title>
        <authorList>
            <person name="Goeker M."/>
        </authorList>
    </citation>
    <scope>NUCLEOTIDE SEQUENCE [LARGE SCALE GENOMIC DNA]</scope>
    <source>
        <strain evidence="2 3">DSM 104297</strain>
    </source>
</reference>
<dbReference type="InterPro" id="IPR000086">
    <property type="entry name" value="NUDIX_hydrolase_dom"/>
</dbReference>
<evidence type="ECO:0000259" key="1">
    <source>
        <dbReference type="PROSITE" id="PS51462"/>
    </source>
</evidence>
<evidence type="ECO:0000313" key="2">
    <source>
        <dbReference type="EMBL" id="MBM7705051.1"/>
    </source>
</evidence>
<evidence type="ECO:0000313" key="3">
    <source>
        <dbReference type="Proteomes" id="UP000809829"/>
    </source>
</evidence>
<name>A0ABS2R001_9BACI</name>
<keyword evidence="3" id="KW-1185">Reference proteome</keyword>
<sequence length="309" mass="36007">MSEQEMLKIFDKHHVEQGIATREDVHKKGYWHEAFHCWFVGEVNGELSIYLQIRSSLKKDYPNLLDITAAGHLLADETIEDGVREVHEELGIQVTMQELVPLGIISYSVAKGAFLDNEFAHVYLYKNAPNFDLFHLQEEEVSGMVRMSLKDFTEMWLGERTTLYGEGFEVMEGDKHVFYNRIIHKKKFVQHVPAYYETVIKRIEIERMKELLLKGWSLQSSSKWTADNPACGQCSVTSLVMQDVFGGIILKTRCEDGWHFYNQIDGMRYDFTASQFSSTINYDDIVSSREEAFQDTNHQQYEYLLKKLR</sequence>
<dbReference type="InterPro" id="IPR015797">
    <property type="entry name" value="NUDIX_hydrolase-like_dom_sf"/>
</dbReference>
<dbReference type="RefSeq" id="WP_205189035.1">
    <property type="nucleotide sequence ID" value="NZ_JAFBFC010000013.1"/>
</dbReference>
<dbReference type="GO" id="GO:0016853">
    <property type="term" value="F:isomerase activity"/>
    <property type="evidence" value="ECO:0007669"/>
    <property type="project" value="UniProtKB-KW"/>
</dbReference>
<dbReference type="Gene3D" id="3.90.79.10">
    <property type="entry name" value="Nucleoside Triphosphate Pyrophosphohydrolase"/>
    <property type="match status" value="1"/>
</dbReference>
<dbReference type="PROSITE" id="PS51462">
    <property type="entry name" value="NUDIX"/>
    <property type="match status" value="1"/>
</dbReference>
<dbReference type="PANTHER" id="PTHR10885:SF0">
    <property type="entry name" value="ISOPENTENYL-DIPHOSPHATE DELTA-ISOMERASE"/>
    <property type="match status" value="1"/>
</dbReference>
<gene>
    <name evidence="2" type="ORF">JOC83_003960</name>
</gene>
<dbReference type="PANTHER" id="PTHR10885">
    <property type="entry name" value="ISOPENTENYL-DIPHOSPHATE DELTA-ISOMERASE"/>
    <property type="match status" value="1"/>
</dbReference>